<name>A0A2A5R023_9EURY</name>
<sequence length="290" mass="32124">MTRRTALKLSALSLSTTATTGLATATTTDDPREKAKTLFQKQETSKAVEILEDAGIPHKHAEHSVPISDDPSAADSTNDEDGISTQDFFTNPESNKISTLLYETYTDGVWHLSTGWNLTRNSDFDGPEPTDALILAWDDSHFKYDPNSLDYEVTHEYDMPSGTVTHTDGHTLEGGKYVDYMEVSNGPLIGDYNNGIGFRIFDHAQESTGVSVYWPQRQYGHANIEIERQADGPANVQTRFEHTWSIGNVSQFDPIFNTSISKNASSVDITIPVEADSWNKDALKEIPDNT</sequence>
<organism evidence="2 3">
    <name type="scientific">Natrinema ejinorense</name>
    <dbReference type="NCBI Taxonomy" id="373386"/>
    <lineage>
        <taxon>Archaea</taxon>
        <taxon>Methanobacteriati</taxon>
        <taxon>Methanobacteriota</taxon>
        <taxon>Stenosarchaea group</taxon>
        <taxon>Halobacteria</taxon>
        <taxon>Halobacteriales</taxon>
        <taxon>Natrialbaceae</taxon>
        <taxon>Natrinema</taxon>
    </lineage>
</organism>
<comment type="caution">
    <text evidence="2">The sequence shown here is derived from an EMBL/GenBank/DDBJ whole genome shotgun (WGS) entry which is preliminary data.</text>
</comment>
<evidence type="ECO:0000256" key="1">
    <source>
        <dbReference type="SAM" id="MobiDB-lite"/>
    </source>
</evidence>
<keyword evidence="3" id="KW-1185">Reference proteome</keyword>
<evidence type="ECO:0000313" key="2">
    <source>
        <dbReference type="EMBL" id="PCR92468.1"/>
    </source>
</evidence>
<dbReference type="EMBL" id="NXNI01000001">
    <property type="protein sequence ID" value="PCR92468.1"/>
    <property type="molecule type" value="Genomic_DNA"/>
</dbReference>
<gene>
    <name evidence="2" type="ORF">CP557_19185</name>
</gene>
<evidence type="ECO:0000313" key="3">
    <source>
        <dbReference type="Proteomes" id="UP000219689"/>
    </source>
</evidence>
<proteinExistence type="predicted"/>
<dbReference type="Proteomes" id="UP000219689">
    <property type="component" value="Unassembled WGS sequence"/>
</dbReference>
<accession>A0A2A5R023</accession>
<feature type="region of interest" description="Disordered" evidence="1">
    <location>
        <begin position="61"/>
        <end position="90"/>
    </location>
</feature>
<dbReference type="AlphaFoldDB" id="A0A2A5R023"/>
<protein>
    <submittedName>
        <fullName evidence="2">Uncharacterized protein</fullName>
    </submittedName>
</protein>
<reference evidence="2 3" key="1">
    <citation type="submission" date="2017-09" db="EMBL/GenBank/DDBJ databases">
        <title>Genome sequences of Natrinema ejinorence JCM 13890T.</title>
        <authorList>
            <person name="Roh S.W."/>
            <person name="Kim Y.B."/>
            <person name="Kim J.Y."/>
        </authorList>
    </citation>
    <scope>NUCLEOTIDE SEQUENCE [LARGE SCALE GENOMIC DNA]</scope>
    <source>
        <strain evidence="2 3">JCM 13890</strain>
    </source>
</reference>